<dbReference type="EMBL" id="CM056815">
    <property type="protein sequence ID" value="KAJ8629482.1"/>
    <property type="molecule type" value="Genomic_DNA"/>
</dbReference>
<reference evidence="1 2" key="1">
    <citation type="journal article" date="2022" name="Hortic Res">
        <title>A haplotype resolved chromosomal level avocado genome allows analysis of novel avocado genes.</title>
        <authorList>
            <person name="Nath O."/>
            <person name="Fletcher S.J."/>
            <person name="Hayward A."/>
            <person name="Shaw L.M."/>
            <person name="Masouleh A.K."/>
            <person name="Furtado A."/>
            <person name="Henry R.J."/>
            <person name="Mitter N."/>
        </authorList>
    </citation>
    <scope>NUCLEOTIDE SEQUENCE [LARGE SCALE GENOMIC DNA]</scope>
    <source>
        <strain evidence="2">cv. Hass</strain>
    </source>
</reference>
<proteinExistence type="predicted"/>
<gene>
    <name evidence="1" type="ORF">MRB53_022805</name>
</gene>
<dbReference type="Proteomes" id="UP001234297">
    <property type="component" value="Chromosome 7"/>
</dbReference>
<sequence length="1253" mass="136214">MPPPHTGVALYEKAYKLLNEWGIETKLFSLTLDNASNNDRFGEILKVQLKLKNALLRNGDFLHFRCCALILNLIVQDELKEFDESIIKVRESIKYVRGSGARKLKFMECVAQVSLEGRKGLQGDVPTRWNSTYLMLEGALYYRLAIVHLQLSDCNYNHSGFLGLFYQVTCMFSGTTYPTVNLYFPQVFLIAHKLKDAMKNDDSFMRRMATQMNAKFDKYWLDFSLILAVAVILDPRYKLQFVDWAYKNIYGVDSYEFKRVKDILQSLFESYSENMSNIDPIATTTLLTPYGYHGSLSVQCKDVLFETHFRSSFSPSGFCVSYPIDADFSIYCALATMAEEEVTTAAAAAEAAEEEATIPIPSDDKIKVEDLETDEEQKPAISIPPPDETLAEQEEPNAISNGVESCIEKEEEKSGQLSDSPEAKRPRLEEETNGSAGDSSQQEETQKGEIPQTGDSQHSPAQNVLPTSEITEQGNLTTKIIQQPASEVPQQGDLPTDNIQEPVIQQGSLPSSEQPKLDLQTSRKIEIPNNKVAVLIGKAGDTIKFLQYNSGTRIQITRDADVDPNSSTRPVELIGKLENINKAEQMIKDVIAEADARGSPALVARGFGTAQTGAEQIQMKVPYEKVGWIIGKGGETIKNLQAKSGARIQVILQNIPEGDASNERTVRITGNKQQIETAREMIKEVVSQAVVNHLQANENVSGIGLWGRSMVVLTRKLKEWPCMLELISVVGLPSLGILAGGRRRWCSGRRALIDEDLSPKIWRNQDKRVSMQELCSSTGKAAIDDHSLLSFTEGECQALTLAIAGCLKLNSTRPSRLSGGFSQPAYRPRGPAGLPQRGPRVPPPSQPTSYGPQGGMYPSQTQQYPPQPYGGYPQQAPRSSFNPGWDQKPLAPTQIPSQSGAYDHYIQGRQLTDGPAQVAQSPMASAAAPNSAPAPGPFPTQTNYNYGQPQGYGQPTPYPQSVPPQQSYENQAPNQHAYGGHGGSQHGAYPQQVNPEPGYMQQPYSKPAYGMPSQGPPQQSYGPPPRANQPGDVPYQGSVPSAQTYGPQQSYPYAPSGPSQQSYPYGPTATTSDGYTQSTFVTAPTAGYAPQSGPVVPGYTQQGGQVAPGYAQQGGQVAPGYAQQGLPAPGYTQQSAQPAPVYAQQGGQSGGYGQYPSSQPGYGDQAASNNAYYGYYQGSTDAGYNSMPSQAYGASVSGQVGYVQPTPNQSSYEQPAPQSGYGGNAGMAPVGYAKSASPQPQPQPQPQPGYGQY</sequence>
<protein>
    <submittedName>
        <fullName evidence="1">Uncharacterized protein</fullName>
    </submittedName>
</protein>
<organism evidence="1 2">
    <name type="scientific">Persea americana</name>
    <name type="common">Avocado</name>
    <dbReference type="NCBI Taxonomy" id="3435"/>
    <lineage>
        <taxon>Eukaryota</taxon>
        <taxon>Viridiplantae</taxon>
        <taxon>Streptophyta</taxon>
        <taxon>Embryophyta</taxon>
        <taxon>Tracheophyta</taxon>
        <taxon>Spermatophyta</taxon>
        <taxon>Magnoliopsida</taxon>
        <taxon>Magnoliidae</taxon>
        <taxon>Laurales</taxon>
        <taxon>Lauraceae</taxon>
        <taxon>Persea</taxon>
    </lineage>
</organism>
<evidence type="ECO:0000313" key="1">
    <source>
        <dbReference type="EMBL" id="KAJ8629482.1"/>
    </source>
</evidence>
<accession>A0ACC2L7Y8</accession>
<comment type="caution">
    <text evidence="1">The sequence shown here is derived from an EMBL/GenBank/DDBJ whole genome shotgun (WGS) entry which is preliminary data.</text>
</comment>
<name>A0ACC2L7Y8_PERAE</name>
<evidence type="ECO:0000313" key="2">
    <source>
        <dbReference type="Proteomes" id="UP001234297"/>
    </source>
</evidence>
<keyword evidence="2" id="KW-1185">Reference proteome</keyword>